<reference evidence="2 3" key="1">
    <citation type="submission" date="2019-08" db="EMBL/GenBank/DDBJ databases">
        <title>Phlebobacter frassis gen. nov. sp. nov., a new member of family Sphingobacteriaceae isolated from sand fly rearing media.</title>
        <authorList>
            <person name="Kakumanu M.L."/>
            <person name="Marayati B.F."/>
            <person name="Wada-Katsumata A."/>
            <person name="Wasserberg G."/>
            <person name="Schal C."/>
            <person name="Apperson C.S."/>
            <person name="Ponnusamy L."/>
        </authorList>
    </citation>
    <scope>NUCLEOTIDE SEQUENCE [LARGE SCALE GENOMIC DNA]</scope>
    <source>
        <strain evidence="2 3">SSI9</strain>
    </source>
</reference>
<dbReference type="RefSeq" id="WP_187444221.1">
    <property type="nucleotide sequence ID" value="NZ_VTAV01000047.1"/>
</dbReference>
<gene>
    <name evidence="2" type="ORF">FXV77_21890</name>
</gene>
<dbReference type="EMBL" id="VTAV01000047">
    <property type="protein sequence ID" value="TYR30772.1"/>
    <property type="molecule type" value="Genomic_DNA"/>
</dbReference>
<evidence type="ECO:0000313" key="3">
    <source>
        <dbReference type="Proteomes" id="UP000322362"/>
    </source>
</evidence>
<protein>
    <recommendedName>
        <fullName evidence="1">LicD/FKTN/FKRP nucleotidyltransferase domain-containing protein</fullName>
    </recommendedName>
</protein>
<dbReference type="AlphaFoldDB" id="A0A5D4GRV7"/>
<accession>A0A5D4GRV7</accession>
<dbReference type="PANTHER" id="PTHR13627:SF31">
    <property type="entry name" value="RIBITOL 5-PHOSPHATE TRANSFERASE FKRP"/>
    <property type="match status" value="1"/>
</dbReference>
<sequence>STPWDVLFPYDKIHHKAENLPLSISRFGFFWGTYSYFIHRDVVADLLRICRYITAPLDEVLVAIGLKKRIKLLCIDTDWFRFDQSASISFVARKQTVIDYVDNYVVWSDEEIEEVRIIMHYLSAVASEVDVKIFLHAGTLLGAIRHGKIMNWDDDVDLMIDKKDSKALLDRIIRDKKYNITKWIWKTTGKAYYKVWKPGGYKVEGFEYTFPFVDIWIVETDR</sequence>
<feature type="non-terminal residue" evidence="2">
    <location>
        <position position="222"/>
    </location>
</feature>
<dbReference type="PANTHER" id="PTHR13627">
    <property type="entry name" value="FUKUTIN RELATED PROTEIN"/>
    <property type="match status" value="1"/>
</dbReference>
<comment type="caution">
    <text evidence="2">The sequence shown here is derived from an EMBL/GenBank/DDBJ whole genome shotgun (WGS) entry which is preliminary data.</text>
</comment>
<keyword evidence="3" id="KW-1185">Reference proteome</keyword>
<dbReference type="Proteomes" id="UP000322362">
    <property type="component" value="Unassembled WGS sequence"/>
</dbReference>
<dbReference type="InterPro" id="IPR052613">
    <property type="entry name" value="LicD_transferase"/>
</dbReference>
<dbReference type="GO" id="GO:0009100">
    <property type="term" value="P:glycoprotein metabolic process"/>
    <property type="evidence" value="ECO:0007669"/>
    <property type="project" value="UniProtKB-ARBA"/>
</dbReference>
<proteinExistence type="predicted"/>
<dbReference type="InterPro" id="IPR007074">
    <property type="entry name" value="LicD/FKTN/FKRP_NTP_transf"/>
</dbReference>
<evidence type="ECO:0000313" key="2">
    <source>
        <dbReference type="EMBL" id="TYR30772.1"/>
    </source>
</evidence>
<name>A0A5D4GRV7_9SPHI</name>
<feature type="non-terminal residue" evidence="2">
    <location>
        <position position="1"/>
    </location>
</feature>
<feature type="domain" description="LicD/FKTN/FKRP nucleotidyltransferase" evidence="1">
    <location>
        <begin position="128"/>
        <end position="175"/>
    </location>
</feature>
<dbReference type="Pfam" id="PF04991">
    <property type="entry name" value="LicD"/>
    <property type="match status" value="1"/>
</dbReference>
<evidence type="ECO:0000259" key="1">
    <source>
        <dbReference type="Pfam" id="PF04991"/>
    </source>
</evidence>
<organism evidence="2 3">
    <name type="scientific">Sphingobacterium phlebotomi</name>
    <dbReference type="NCBI Taxonomy" id="2605433"/>
    <lineage>
        <taxon>Bacteria</taxon>
        <taxon>Pseudomonadati</taxon>
        <taxon>Bacteroidota</taxon>
        <taxon>Sphingobacteriia</taxon>
        <taxon>Sphingobacteriales</taxon>
        <taxon>Sphingobacteriaceae</taxon>
        <taxon>Sphingobacterium</taxon>
    </lineage>
</organism>